<feature type="site" description="Interaction with DNA" evidence="5">
    <location>
        <position position="954"/>
    </location>
</feature>
<comment type="caution">
    <text evidence="8">The sequence shown here is derived from an EMBL/GenBank/DDBJ whole genome shotgun (WGS) entry which is preliminary data.</text>
</comment>
<sequence>MIHSFPNSESDSTFSPNKRQRRITSAIIDLKPLDLPLFSSSTTNDVVSTHHSIILNSDHPYTIGRSPRHCDFVFSDRHVSKRHCQLLLDASLNKLYILNGVLLPQNGSAECVVYEFRKRVMLPFHRGSYGHGVAFRESSNGVFVNGVEVRKGMASEVSIGDKVSLVCGNEDGSCCVQDRKIGFVVQRIDFDFKLNDLTLPGHSQGKRNKRVFAVSRYERIVGRTNFLLDRCREILLSDDPISRVMRAVSEIETGRLRVDGEVQSKLLKNSSNKDKHDGVVQCSSAILCQNKVMVLERECDLHRDFCGEVNVGNVCGNDVESNGMVQSCSTLFCENKDMALEAKCDNGVFCGEGNGVLDENPDLVLLDSVGEDDLPFGRNKQEKQCGGGFYPSPGKSFYLNRLEFMDHGSSGLHPSISLPELLYPVESISRVFIASFTTDIKWFLTYCKIPFHLPVTIACHNTQRCWSSRLDDRVFVPCKDYPNLVVVYPPFPESIAFTNNSKRHGIACHHPKLIVVQRGDSIRVVITSANLVEKQWNSVTNTVWWQDFPNATLADFASLFPKTDGDIRKDPKCDFASQLAGFMASLIIDVPSQAQWISQLAKYDFGGAAGHLVASVPGVHFNATVMPESVKALPSLGSVVTSVVGLSHIFRSAADSNSERLKALAAVLGKFSTNSYGRLEITLQRNFHVPADENAVSILVHNPDGTSEGDYVQLGFLPRNVAKWVSPLWDAGFFMFSGYICPKEALAAALGENCTKVLLILNVSKGQRFRDISKMMQSEHIVAFSSLIASIRRCYGLWRLQEVLNQYRWPESLSSDIIYGASSIGSINSKFLAAFSAAAGKKSMQHFDSEESDPEWGCWNAREELKNPSVRIIFPTIERVKSAYNGILPSRRVLCFSERTWQRLKTLDILHDAIPHPPDRIGHPMHTKVLQRRFWSRTDEHSFGWVYCGSHNFSAAAWGRQISNPLGTKADGPHKIDPSMNSGLHICNYELGIIFTFPPTENDCSKVKSTKLDDIILPFVVPAPKYGSRDRPATMQAMREVIAELAEREVEKLAEEELMEELLEEEEEMESTNYVGEDKEDEEIDATNYVGEEKEDEKAYAEILWRVSETPLLTSNEDYERHGYCSDAVGGFQTRINDGNYPPWEEVNACPEILGFRSIAVGLMSKESDFLEHRIQEHSC</sequence>
<dbReference type="InterPro" id="IPR008984">
    <property type="entry name" value="SMAD_FHA_dom_sf"/>
</dbReference>
<keyword evidence="9" id="KW-1185">Reference proteome</keyword>
<dbReference type="GO" id="GO:0008270">
    <property type="term" value="F:zinc ion binding"/>
    <property type="evidence" value="ECO:0007669"/>
    <property type="project" value="InterPro"/>
</dbReference>
<dbReference type="AlphaFoldDB" id="A0AAV1XW56"/>
<dbReference type="CDD" id="cd00060">
    <property type="entry name" value="FHA"/>
    <property type="match status" value="1"/>
</dbReference>
<feature type="binding site" evidence="4">
    <location>
        <position position="928"/>
    </location>
    <ligand>
        <name>substrate</name>
    </ligand>
</feature>
<dbReference type="GO" id="GO:0003676">
    <property type="term" value="F:nucleic acid binding"/>
    <property type="evidence" value="ECO:0007669"/>
    <property type="project" value="InterPro"/>
</dbReference>
<evidence type="ECO:0000256" key="2">
    <source>
        <dbReference type="ARBA" id="ARBA00022801"/>
    </source>
</evidence>
<dbReference type="GO" id="GO:0005634">
    <property type="term" value="C:nucleus"/>
    <property type="evidence" value="ECO:0007669"/>
    <property type="project" value="InterPro"/>
</dbReference>
<gene>
    <name evidence="8" type="ORF">LLUT_LOCUS26302</name>
</gene>
<evidence type="ECO:0000256" key="1">
    <source>
        <dbReference type="ARBA" id="ARBA00022723"/>
    </source>
</evidence>
<reference evidence="8 9" key="1">
    <citation type="submission" date="2024-03" db="EMBL/GenBank/DDBJ databases">
        <authorList>
            <person name="Martinez-Hernandez J."/>
        </authorList>
    </citation>
    <scope>NUCLEOTIDE SEQUENCE [LARGE SCALE GENOMIC DNA]</scope>
</reference>
<feature type="active site" description="Proton donor/acceptor" evidence="3">
    <location>
        <position position="926"/>
    </location>
</feature>
<dbReference type="SUPFAM" id="SSF56024">
    <property type="entry name" value="Phospholipase D/nuclease"/>
    <property type="match status" value="2"/>
</dbReference>
<dbReference type="Pfam" id="PF00498">
    <property type="entry name" value="FHA"/>
    <property type="match status" value="1"/>
</dbReference>
<keyword evidence="6" id="KW-0175">Coiled coil</keyword>
<protein>
    <recommendedName>
        <fullName evidence="7">FHA domain-containing protein</fullName>
    </recommendedName>
</protein>
<dbReference type="Pfam" id="PF06087">
    <property type="entry name" value="Tyr-DNA_phospho"/>
    <property type="match status" value="2"/>
</dbReference>
<dbReference type="Proteomes" id="UP001497480">
    <property type="component" value="Unassembled WGS sequence"/>
</dbReference>
<dbReference type="GO" id="GO:0016818">
    <property type="term" value="F:hydrolase activity, acting on acid anhydrides, in phosphorus-containing anhydrides"/>
    <property type="evidence" value="ECO:0007669"/>
    <property type="project" value="InterPro"/>
</dbReference>
<organism evidence="8 9">
    <name type="scientific">Lupinus luteus</name>
    <name type="common">European yellow lupine</name>
    <dbReference type="NCBI Taxonomy" id="3873"/>
    <lineage>
        <taxon>Eukaryota</taxon>
        <taxon>Viridiplantae</taxon>
        <taxon>Streptophyta</taxon>
        <taxon>Embryophyta</taxon>
        <taxon>Tracheophyta</taxon>
        <taxon>Spermatophyta</taxon>
        <taxon>Magnoliopsida</taxon>
        <taxon>eudicotyledons</taxon>
        <taxon>Gunneridae</taxon>
        <taxon>Pentapetalae</taxon>
        <taxon>rosids</taxon>
        <taxon>fabids</taxon>
        <taxon>Fabales</taxon>
        <taxon>Fabaceae</taxon>
        <taxon>Papilionoideae</taxon>
        <taxon>50 kb inversion clade</taxon>
        <taxon>genistoids sensu lato</taxon>
        <taxon>core genistoids</taxon>
        <taxon>Genisteae</taxon>
        <taxon>Lupinus</taxon>
    </lineage>
</organism>
<dbReference type="SUPFAM" id="SSF49879">
    <property type="entry name" value="SMAD/FHA domain"/>
    <property type="match status" value="1"/>
</dbReference>
<dbReference type="Gene3D" id="2.60.200.20">
    <property type="match status" value="1"/>
</dbReference>
<keyword evidence="1" id="KW-0479">Metal-binding</keyword>
<evidence type="ECO:0000313" key="8">
    <source>
        <dbReference type="EMBL" id="CAL0325242.1"/>
    </source>
</evidence>
<dbReference type="InterPro" id="IPR000253">
    <property type="entry name" value="FHA_dom"/>
</dbReference>
<evidence type="ECO:0000256" key="3">
    <source>
        <dbReference type="PIRSR" id="PIRSR610347-1"/>
    </source>
</evidence>
<dbReference type="PANTHER" id="PTHR12415">
    <property type="entry name" value="TYROSYL-DNA PHOSPHODIESTERASE 1"/>
    <property type="match status" value="1"/>
</dbReference>
<dbReference type="SMART" id="SM00240">
    <property type="entry name" value="FHA"/>
    <property type="match status" value="1"/>
</dbReference>
<feature type="domain" description="FHA" evidence="7">
    <location>
        <begin position="61"/>
        <end position="108"/>
    </location>
</feature>
<feature type="active site" description="Nucleophile" evidence="3">
    <location>
        <position position="510"/>
    </location>
</feature>
<dbReference type="GO" id="GO:0008081">
    <property type="term" value="F:phosphoric diester hydrolase activity"/>
    <property type="evidence" value="ECO:0007669"/>
    <property type="project" value="InterPro"/>
</dbReference>
<dbReference type="PROSITE" id="PS50006">
    <property type="entry name" value="FHA_DOMAIN"/>
    <property type="match status" value="1"/>
</dbReference>
<evidence type="ECO:0000256" key="4">
    <source>
        <dbReference type="PIRSR" id="PIRSR610347-2"/>
    </source>
</evidence>
<dbReference type="Gene3D" id="3.30.70.2330">
    <property type="match status" value="1"/>
</dbReference>
<dbReference type="InterPro" id="IPR010347">
    <property type="entry name" value="Tdp1"/>
</dbReference>
<dbReference type="InterPro" id="IPR014905">
    <property type="entry name" value="HIRAN"/>
</dbReference>
<evidence type="ECO:0000313" key="9">
    <source>
        <dbReference type="Proteomes" id="UP001497480"/>
    </source>
</evidence>
<keyword evidence="2" id="KW-0378">Hydrolase</keyword>
<dbReference type="EMBL" id="CAXHTB010000018">
    <property type="protein sequence ID" value="CAL0325242.1"/>
    <property type="molecule type" value="Genomic_DNA"/>
</dbReference>
<dbReference type="Gene3D" id="3.30.870.10">
    <property type="entry name" value="Endonuclease Chain A"/>
    <property type="match status" value="2"/>
</dbReference>
<evidence type="ECO:0000256" key="5">
    <source>
        <dbReference type="PIRSR" id="PIRSR610347-3"/>
    </source>
</evidence>
<name>A0AAV1XW56_LUPLU</name>
<feature type="coiled-coil region" evidence="6">
    <location>
        <begin position="1045"/>
        <end position="1072"/>
    </location>
</feature>
<dbReference type="CDD" id="cd09122">
    <property type="entry name" value="PLDc_Tdp1_1"/>
    <property type="match status" value="1"/>
</dbReference>
<feature type="binding site" evidence="4">
    <location>
        <position position="512"/>
    </location>
    <ligand>
        <name>substrate</name>
    </ligand>
</feature>
<proteinExistence type="predicted"/>
<dbReference type="GO" id="GO:0006281">
    <property type="term" value="P:DNA repair"/>
    <property type="evidence" value="ECO:0007669"/>
    <property type="project" value="InterPro"/>
</dbReference>
<evidence type="ECO:0000256" key="6">
    <source>
        <dbReference type="SAM" id="Coils"/>
    </source>
</evidence>
<accession>A0AAV1XW56</accession>
<evidence type="ECO:0000259" key="7">
    <source>
        <dbReference type="PROSITE" id="PS50006"/>
    </source>
</evidence>
<dbReference type="PANTHER" id="PTHR12415:SF3">
    <property type="entry name" value="OS04G0403400 PROTEIN"/>
    <property type="match status" value="1"/>
</dbReference>
<dbReference type="Pfam" id="PF08797">
    <property type="entry name" value="HIRAN"/>
    <property type="match status" value="1"/>
</dbReference>
<dbReference type="CDD" id="cd09123">
    <property type="entry name" value="PLDc_Tdp1_2"/>
    <property type="match status" value="1"/>
</dbReference>